<sequence>MRRRDYALIVALGLVAGLGACQRKPDFDERYQAASKRIEDSARAIDAQISAAPPSGEPTDAPTPSSSAASAGAAARPVQGAR</sequence>
<accession>A0ABT0B9W7</accession>
<proteinExistence type="predicted"/>
<dbReference type="Proteomes" id="UP001162881">
    <property type="component" value="Unassembled WGS sequence"/>
</dbReference>
<organism evidence="2 3">
    <name type="scientific">Novosphingobium organovorum</name>
    <dbReference type="NCBI Taxonomy" id="2930092"/>
    <lineage>
        <taxon>Bacteria</taxon>
        <taxon>Pseudomonadati</taxon>
        <taxon>Pseudomonadota</taxon>
        <taxon>Alphaproteobacteria</taxon>
        <taxon>Sphingomonadales</taxon>
        <taxon>Sphingomonadaceae</taxon>
        <taxon>Novosphingobium</taxon>
    </lineage>
</organism>
<dbReference type="RefSeq" id="WP_244017136.1">
    <property type="nucleotide sequence ID" value="NZ_JALHLF010000008.1"/>
</dbReference>
<gene>
    <name evidence="2" type="ORF">MTR62_03840</name>
</gene>
<comment type="caution">
    <text evidence="2">The sequence shown here is derived from an EMBL/GenBank/DDBJ whole genome shotgun (WGS) entry which is preliminary data.</text>
</comment>
<keyword evidence="3" id="KW-1185">Reference proteome</keyword>
<feature type="compositionally biased region" description="Low complexity" evidence="1">
    <location>
        <begin position="65"/>
        <end position="75"/>
    </location>
</feature>
<name>A0ABT0B9W7_9SPHN</name>
<evidence type="ECO:0000313" key="3">
    <source>
        <dbReference type="Proteomes" id="UP001162881"/>
    </source>
</evidence>
<evidence type="ECO:0008006" key="4">
    <source>
        <dbReference type="Google" id="ProtNLM"/>
    </source>
</evidence>
<evidence type="ECO:0000256" key="1">
    <source>
        <dbReference type="SAM" id="MobiDB-lite"/>
    </source>
</evidence>
<dbReference type="EMBL" id="JALHLF010000008">
    <property type="protein sequence ID" value="MCJ2181841.1"/>
    <property type="molecule type" value="Genomic_DNA"/>
</dbReference>
<dbReference type="PROSITE" id="PS51257">
    <property type="entry name" value="PROKAR_LIPOPROTEIN"/>
    <property type="match status" value="1"/>
</dbReference>
<feature type="region of interest" description="Disordered" evidence="1">
    <location>
        <begin position="42"/>
        <end position="82"/>
    </location>
</feature>
<evidence type="ECO:0000313" key="2">
    <source>
        <dbReference type="EMBL" id="MCJ2181841.1"/>
    </source>
</evidence>
<reference evidence="2" key="1">
    <citation type="submission" date="2022-03" db="EMBL/GenBank/DDBJ databases">
        <title>Identification of a novel bacterium isolated from mangrove sediments.</title>
        <authorList>
            <person name="Pan X."/>
        </authorList>
    </citation>
    <scope>NUCLEOTIDE SEQUENCE</scope>
    <source>
        <strain evidence="2">B1949</strain>
    </source>
</reference>
<protein>
    <recommendedName>
        <fullName evidence="4">Lipoprotein</fullName>
    </recommendedName>
</protein>